<accession>A0A814KFX1</accession>
<dbReference type="EMBL" id="CAJNOK010000772">
    <property type="protein sequence ID" value="CAF0774453.1"/>
    <property type="molecule type" value="Genomic_DNA"/>
</dbReference>
<dbReference type="OrthoDB" id="67682at2759"/>
<dbReference type="Proteomes" id="UP000681722">
    <property type="component" value="Unassembled WGS sequence"/>
</dbReference>
<comment type="subcellular location">
    <subcellularLocation>
        <location evidence="1">Membrane</location>
    </subcellularLocation>
</comment>
<feature type="domain" description="Golgin subfamily A member 7/ERF4" evidence="4">
    <location>
        <begin position="55"/>
        <end position="143"/>
    </location>
</feature>
<keyword evidence="3" id="KW-1133">Transmembrane helix</keyword>
<dbReference type="Proteomes" id="UP000663829">
    <property type="component" value="Unassembled WGS sequence"/>
</dbReference>
<gene>
    <name evidence="6" type="ORF">GPM918_LOCUS16296</name>
    <name evidence="5" type="ORF">OVA965_LOCUS3264</name>
    <name evidence="8" type="ORF">SRO942_LOCUS16296</name>
    <name evidence="7" type="ORF">TMI583_LOCUS3263</name>
</gene>
<evidence type="ECO:0000313" key="7">
    <source>
        <dbReference type="EMBL" id="CAF3555578.1"/>
    </source>
</evidence>
<organism evidence="6 9">
    <name type="scientific">Didymodactylos carnosus</name>
    <dbReference type="NCBI Taxonomy" id="1234261"/>
    <lineage>
        <taxon>Eukaryota</taxon>
        <taxon>Metazoa</taxon>
        <taxon>Spiralia</taxon>
        <taxon>Gnathifera</taxon>
        <taxon>Rotifera</taxon>
        <taxon>Eurotatoria</taxon>
        <taxon>Bdelloidea</taxon>
        <taxon>Philodinida</taxon>
        <taxon>Philodinidae</taxon>
        <taxon>Didymodactylos</taxon>
    </lineage>
</organism>
<keyword evidence="2 3" id="KW-0472">Membrane</keyword>
<evidence type="ECO:0000256" key="2">
    <source>
        <dbReference type="ARBA" id="ARBA00023136"/>
    </source>
</evidence>
<dbReference type="InterPro" id="IPR019383">
    <property type="entry name" value="Golgin_A_7/ERF4"/>
</dbReference>
<dbReference type="Pfam" id="PF10256">
    <property type="entry name" value="Erf4"/>
    <property type="match status" value="1"/>
</dbReference>
<dbReference type="PANTHER" id="PTHR13005">
    <property type="entry name" value="CYSTEINE-RICH HYDROPHOBIC DOMAIN PROTEIN BRAIN X-LINKED PROTEIN"/>
    <property type="match status" value="1"/>
</dbReference>
<evidence type="ECO:0000256" key="3">
    <source>
        <dbReference type="SAM" id="Phobius"/>
    </source>
</evidence>
<dbReference type="InterPro" id="IPR039735">
    <property type="entry name" value="CHIC1/2"/>
</dbReference>
<evidence type="ECO:0000313" key="8">
    <source>
        <dbReference type="EMBL" id="CAF3820789.1"/>
    </source>
</evidence>
<evidence type="ECO:0000313" key="9">
    <source>
        <dbReference type="Proteomes" id="UP000663829"/>
    </source>
</evidence>
<dbReference type="AlphaFoldDB" id="A0A814KFX1"/>
<protein>
    <recommendedName>
        <fullName evidence="4">Golgin subfamily A member 7/ERF4 domain-containing protein</fullName>
    </recommendedName>
</protein>
<dbReference type="EMBL" id="CAJOBC010004254">
    <property type="protein sequence ID" value="CAF3820789.1"/>
    <property type="molecule type" value="Genomic_DNA"/>
</dbReference>
<evidence type="ECO:0000259" key="4">
    <source>
        <dbReference type="Pfam" id="PF10256"/>
    </source>
</evidence>
<evidence type="ECO:0000313" key="6">
    <source>
        <dbReference type="EMBL" id="CAF1051292.1"/>
    </source>
</evidence>
<evidence type="ECO:0000256" key="1">
    <source>
        <dbReference type="ARBA" id="ARBA00004370"/>
    </source>
</evidence>
<feature type="transmembrane region" description="Helical" evidence="3">
    <location>
        <begin position="92"/>
        <end position="116"/>
    </location>
</feature>
<dbReference type="GO" id="GO:0016020">
    <property type="term" value="C:membrane"/>
    <property type="evidence" value="ECO:0007669"/>
    <property type="project" value="UniProtKB-SubCell"/>
</dbReference>
<dbReference type="EMBL" id="CAJOBA010000772">
    <property type="protein sequence ID" value="CAF3555578.1"/>
    <property type="molecule type" value="Genomic_DNA"/>
</dbReference>
<evidence type="ECO:0000313" key="5">
    <source>
        <dbReference type="EMBL" id="CAF0774453.1"/>
    </source>
</evidence>
<dbReference type="Proteomes" id="UP000677228">
    <property type="component" value="Unassembled WGS sequence"/>
</dbReference>
<comment type="caution">
    <text evidence="6">The sequence shown here is derived from an EMBL/GenBank/DDBJ whole genome shotgun (WGS) entry which is preliminary data.</text>
</comment>
<dbReference type="EMBL" id="CAJNOQ010004254">
    <property type="protein sequence ID" value="CAF1051292.1"/>
    <property type="molecule type" value="Genomic_DNA"/>
</dbReference>
<name>A0A814KFX1_9BILA</name>
<keyword evidence="3" id="KW-0812">Transmembrane</keyword>
<reference evidence="6" key="1">
    <citation type="submission" date="2021-02" db="EMBL/GenBank/DDBJ databases">
        <authorList>
            <person name="Nowell W R."/>
        </authorList>
    </citation>
    <scope>NUCLEOTIDE SEQUENCE</scope>
</reference>
<dbReference type="Proteomes" id="UP000682733">
    <property type="component" value="Unassembled WGS sequence"/>
</dbReference>
<proteinExistence type="predicted"/>
<dbReference type="PANTHER" id="PTHR13005:SF4">
    <property type="entry name" value="CYSTEINE-RICH HYDROPHOBIC PROTEIN"/>
    <property type="match status" value="1"/>
</dbReference>
<sequence length="174" mass="20191">MDEVDVIGPEQHPLEVTTSTNIINNDNYDDLIVRLPDPIIIRGSGHVTVFALNSKFDDEYPQQLMARVARDEYSETIKRVNTILRKSVPINFKWLLCGCICCCCTIGLSMCPVFCLNKRSKHAVNKILEWENQRLYHKLGLHWKLDKQKCQNNAVQEYVLMIEFRPKLTLTRPD</sequence>
<keyword evidence="9" id="KW-1185">Reference proteome</keyword>